<evidence type="ECO:0008006" key="8">
    <source>
        <dbReference type="Google" id="ProtNLM"/>
    </source>
</evidence>
<dbReference type="GO" id="GO:0043386">
    <property type="term" value="P:mycotoxin biosynthetic process"/>
    <property type="evidence" value="ECO:0007669"/>
    <property type="project" value="InterPro"/>
</dbReference>
<comment type="similarity">
    <text evidence="3">Belongs to the ustYa family.</text>
</comment>
<dbReference type="PANTHER" id="PTHR33365:SF11">
    <property type="entry name" value="TAT PATHWAY SIGNAL SEQUENCE"/>
    <property type="match status" value="1"/>
</dbReference>
<evidence type="ECO:0000256" key="4">
    <source>
        <dbReference type="SAM" id="MobiDB-lite"/>
    </source>
</evidence>
<dbReference type="Pfam" id="PF11807">
    <property type="entry name" value="UstYa"/>
    <property type="match status" value="1"/>
</dbReference>
<feature type="region of interest" description="Disordered" evidence="4">
    <location>
        <begin position="1"/>
        <end position="22"/>
    </location>
</feature>
<keyword evidence="5" id="KW-1133">Transmembrane helix</keyword>
<dbReference type="GO" id="GO:0016491">
    <property type="term" value="F:oxidoreductase activity"/>
    <property type="evidence" value="ECO:0007669"/>
    <property type="project" value="UniProtKB-KW"/>
</dbReference>
<proteinExistence type="inferred from homology"/>
<dbReference type="OrthoDB" id="3687641at2759"/>
<keyword evidence="2" id="KW-0560">Oxidoreductase</keyword>
<evidence type="ECO:0000313" key="6">
    <source>
        <dbReference type="EMBL" id="KAF2846260.1"/>
    </source>
</evidence>
<keyword evidence="7" id="KW-1185">Reference proteome</keyword>
<protein>
    <recommendedName>
        <fullName evidence="8">Oxidase ustYa</fullName>
    </recommendedName>
</protein>
<organism evidence="6 7">
    <name type="scientific">Plenodomus tracheiphilus IPT5</name>
    <dbReference type="NCBI Taxonomy" id="1408161"/>
    <lineage>
        <taxon>Eukaryota</taxon>
        <taxon>Fungi</taxon>
        <taxon>Dikarya</taxon>
        <taxon>Ascomycota</taxon>
        <taxon>Pezizomycotina</taxon>
        <taxon>Dothideomycetes</taxon>
        <taxon>Pleosporomycetidae</taxon>
        <taxon>Pleosporales</taxon>
        <taxon>Pleosporineae</taxon>
        <taxon>Leptosphaeriaceae</taxon>
        <taxon>Plenodomus</taxon>
    </lineage>
</organism>
<accession>A0A6A7ASG7</accession>
<dbReference type="EMBL" id="MU006337">
    <property type="protein sequence ID" value="KAF2846260.1"/>
    <property type="molecule type" value="Genomic_DNA"/>
</dbReference>
<sequence>MAWQDDNESNRMPRPASIEESTALMNEDAIPEPKHLSKRIVDKFWFPLFCGILVGFLVASSIFLGLHGRRDDVTVVTDETNSNTTLELGSEINRLVPEVQHKTIQFWNDSSFVPTYDIVNGLLTYNDTMEMIEPSWHALFPYQKGFIPVPDPTKYSLPPSADQDVDGEYWSISAFHQVHCLQMIMESWLQYLYGVEQEPSVEHVLHCFDYIRMGLMCAADSALEGSDPFLKARGLNGTQGLGSEHVCRDWEALRDFADRSTRL</sequence>
<feature type="transmembrane region" description="Helical" evidence="5">
    <location>
        <begin position="44"/>
        <end position="66"/>
    </location>
</feature>
<dbReference type="Proteomes" id="UP000799423">
    <property type="component" value="Unassembled WGS sequence"/>
</dbReference>
<keyword evidence="5" id="KW-0812">Transmembrane</keyword>
<evidence type="ECO:0000313" key="7">
    <source>
        <dbReference type="Proteomes" id="UP000799423"/>
    </source>
</evidence>
<dbReference type="AlphaFoldDB" id="A0A6A7ASG7"/>
<dbReference type="PANTHER" id="PTHR33365">
    <property type="entry name" value="YALI0B05434P"/>
    <property type="match status" value="1"/>
</dbReference>
<evidence type="ECO:0000256" key="1">
    <source>
        <dbReference type="ARBA" id="ARBA00004685"/>
    </source>
</evidence>
<evidence type="ECO:0000256" key="5">
    <source>
        <dbReference type="SAM" id="Phobius"/>
    </source>
</evidence>
<evidence type="ECO:0000256" key="3">
    <source>
        <dbReference type="ARBA" id="ARBA00035112"/>
    </source>
</evidence>
<keyword evidence="5" id="KW-0472">Membrane</keyword>
<evidence type="ECO:0000256" key="2">
    <source>
        <dbReference type="ARBA" id="ARBA00023002"/>
    </source>
</evidence>
<reference evidence="6" key="1">
    <citation type="submission" date="2020-01" db="EMBL/GenBank/DDBJ databases">
        <authorList>
            <consortium name="DOE Joint Genome Institute"/>
            <person name="Haridas S."/>
            <person name="Albert R."/>
            <person name="Binder M."/>
            <person name="Bloem J."/>
            <person name="Labutti K."/>
            <person name="Salamov A."/>
            <person name="Andreopoulos B."/>
            <person name="Baker S.E."/>
            <person name="Barry K."/>
            <person name="Bills G."/>
            <person name="Bluhm B.H."/>
            <person name="Cannon C."/>
            <person name="Castanera R."/>
            <person name="Culley D.E."/>
            <person name="Daum C."/>
            <person name="Ezra D."/>
            <person name="Gonzalez J.B."/>
            <person name="Henrissat B."/>
            <person name="Kuo A."/>
            <person name="Liang C."/>
            <person name="Lipzen A."/>
            <person name="Lutzoni F."/>
            <person name="Magnuson J."/>
            <person name="Mondo S."/>
            <person name="Nolan M."/>
            <person name="Ohm R."/>
            <person name="Pangilinan J."/>
            <person name="Park H.-J."/>
            <person name="Ramirez L."/>
            <person name="Alfaro M."/>
            <person name="Sun H."/>
            <person name="Tritt A."/>
            <person name="Yoshinaga Y."/>
            <person name="Zwiers L.-H."/>
            <person name="Turgeon B.G."/>
            <person name="Goodwin S.B."/>
            <person name="Spatafora J.W."/>
            <person name="Crous P.W."/>
            <person name="Grigoriev I.V."/>
        </authorList>
    </citation>
    <scope>NUCLEOTIDE SEQUENCE</scope>
    <source>
        <strain evidence="6">IPT5</strain>
    </source>
</reference>
<gene>
    <name evidence="6" type="ORF">T440DRAFT_558401</name>
</gene>
<name>A0A6A7ASG7_9PLEO</name>
<comment type="pathway">
    <text evidence="1">Mycotoxin biosynthesis.</text>
</comment>
<dbReference type="InterPro" id="IPR021765">
    <property type="entry name" value="UstYa-like"/>
</dbReference>